<comment type="caution">
    <text evidence="1">The sequence shown here is derived from an EMBL/GenBank/DDBJ whole genome shotgun (WGS) entry which is preliminary data.</text>
</comment>
<dbReference type="EMBL" id="AIME01000004">
    <property type="protein sequence ID" value="EJF75385.1"/>
    <property type="molecule type" value="Genomic_DNA"/>
</dbReference>
<accession>J1IW19</accession>
<reference evidence="1 2" key="1">
    <citation type="submission" date="2012-03" db="EMBL/GenBank/DDBJ databases">
        <title>The Genome Sequence of Bartonella alsatica IBS 382.</title>
        <authorList>
            <consortium name="The Broad Institute Genome Sequencing Platform"/>
            <consortium name="The Broad Institute Genome Sequencing Center for Infectious Disease"/>
            <person name="Feldgarden M."/>
            <person name="Kirby J."/>
            <person name="Kosoy M."/>
            <person name="Birtles R."/>
            <person name="Probert W.S."/>
            <person name="Chiaraviglio L."/>
            <person name="Young S.K."/>
            <person name="Zeng Q."/>
            <person name="Gargeya S."/>
            <person name="Fitzgerald M."/>
            <person name="Haas B."/>
            <person name="Abouelleil A."/>
            <person name="Alvarado L."/>
            <person name="Arachchi H.M."/>
            <person name="Berlin A."/>
            <person name="Chapman S.B."/>
            <person name="Gearin G."/>
            <person name="Goldberg J."/>
            <person name="Griggs A."/>
            <person name="Gujja S."/>
            <person name="Hansen M."/>
            <person name="Heiman D."/>
            <person name="Howarth C."/>
            <person name="Larimer J."/>
            <person name="Lui A."/>
            <person name="MacDonald P.J.P."/>
            <person name="McCowen C."/>
            <person name="Montmayeur A."/>
            <person name="Murphy C."/>
            <person name="Neiman D."/>
            <person name="Pearson M."/>
            <person name="Priest M."/>
            <person name="Roberts A."/>
            <person name="Saif S."/>
            <person name="Shea T."/>
            <person name="Sisk P."/>
            <person name="Stolte C."/>
            <person name="Sykes S."/>
            <person name="Wortman J."/>
            <person name="Nusbaum C."/>
            <person name="Birren B."/>
        </authorList>
    </citation>
    <scope>NUCLEOTIDE SEQUENCE [LARGE SCALE GENOMIC DNA]</scope>
    <source>
        <strain evidence="1 2">IBS 382</strain>
    </source>
</reference>
<dbReference type="AlphaFoldDB" id="J1IW19"/>
<dbReference type="PATRIC" id="fig|1094551.3.peg.949"/>
<evidence type="ECO:0000313" key="1">
    <source>
        <dbReference type="EMBL" id="EJF75385.1"/>
    </source>
</evidence>
<name>J1IW19_9HYPH</name>
<sequence>MKTMAHGKLQSLLTAMKSKAGYTTEITLEAHDKGKKTIENES</sequence>
<dbReference type="Proteomes" id="UP000008761">
    <property type="component" value="Unassembled WGS sequence"/>
</dbReference>
<dbReference type="HOGENOM" id="CLU_3247740_0_0_5"/>
<organism evidence="1 2">
    <name type="scientific">Bartonella alsatica IBS 382</name>
    <dbReference type="NCBI Taxonomy" id="1094551"/>
    <lineage>
        <taxon>Bacteria</taxon>
        <taxon>Pseudomonadati</taxon>
        <taxon>Pseudomonadota</taxon>
        <taxon>Alphaproteobacteria</taxon>
        <taxon>Hyphomicrobiales</taxon>
        <taxon>Bartonellaceae</taxon>
        <taxon>Bartonella</taxon>
    </lineage>
</organism>
<gene>
    <name evidence="1" type="ORF">MEC_00861</name>
</gene>
<protein>
    <submittedName>
        <fullName evidence="1">Uncharacterized protein</fullName>
    </submittedName>
</protein>
<proteinExistence type="predicted"/>
<evidence type="ECO:0000313" key="2">
    <source>
        <dbReference type="Proteomes" id="UP000008761"/>
    </source>
</evidence>